<gene>
    <name evidence="2" type="ordered locus">Pyrfu_1022</name>
</gene>
<name>G0EER8_PYRF1</name>
<evidence type="ECO:0000256" key="1">
    <source>
        <dbReference type="SAM" id="Phobius"/>
    </source>
</evidence>
<organism evidence="2 3">
    <name type="scientific">Pyrolobus fumarii (strain DSM 11204 / 1A)</name>
    <dbReference type="NCBI Taxonomy" id="694429"/>
    <lineage>
        <taxon>Archaea</taxon>
        <taxon>Thermoproteota</taxon>
        <taxon>Thermoprotei</taxon>
        <taxon>Desulfurococcales</taxon>
        <taxon>Pyrodictiaceae</taxon>
        <taxon>Pyrolobus</taxon>
    </lineage>
</organism>
<dbReference type="InParanoid" id="G0EER8"/>
<dbReference type="EMBL" id="CP002838">
    <property type="protein sequence ID" value="AEM38890.1"/>
    <property type="molecule type" value="Genomic_DNA"/>
</dbReference>
<evidence type="ECO:0000313" key="3">
    <source>
        <dbReference type="Proteomes" id="UP000001037"/>
    </source>
</evidence>
<keyword evidence="1" id="KW-0812">Transmembrane</keyword>
<dbReference type="AlphaFoldDB" id="G0EER8"/>
<dbReference type="HOGENOM" id="CLU_282804_0_0_2"/>
<dbReference type="Proteomes" id="UP000001037">
    <property type="component" value="Chromosome"/>
</dbReference>
<proteinExistence type="predicted"/>
<reference evidence="2 3" key="1">
    <citation type="journal article" date="2011" name="Stand. Genomic Sci.">
        <title>Complete genome sequence of the hyperthermophilic chemolithoautotroph Pyrolobus fumarii type strain (1A).</title>
        <authorList>
            <person name="Anderson I."/>
            <person name="Goker M."/>
            <person name="Nolan M."/>
            <person name="Lucas S."/>
            <person name="Hammon N."/>
            <person name="Deshpande S."/>
            <person name="Cheng J.F."/>
            <person name="Tapia R."/>
            <person name="Han C."/>
            <person name="Goodwin L."/>
            <person name="Pitluck S."/>
            <person name="Huntemann M."/>
            <person name="Liolios K."/>
            <person name="Ivanova N."/>
            <person name="Pagani I."/>
            <person name="Mavromatis K."/>
            <person name="Ovchinikova G."/>
            <person name="Pati A."/>
            <person name="Chen A."/>
            <person name="Palaniappan K."/>
            <person name="Land M."/>
            <person name="Hauser L."/>
            <person name="Brambilla E.M."/>
            <person name="Huber H."/>
            <person name="Yasawong M."/>
            <person name="Rohde M."/>
            <person name="Spring S."/>
            <person name="Abt B."/>
            <person name="Sikorski J."/>
            <person name="Wirth R."/>
            <person name="Detter J.C."/>
            <person name="Woyke T."/>
            <person name="Bristow J."/>
            <person name="Eisen J.A."/>
            <person name="Markowitz V."/>
            <person name="Hugenholtz P."/>
            <person name="Kyrpides N.C."/>
            <person name="Klenk H.P."/>
            <person name="Lapidus A."/>
        </authorList>
    </citation>
    <scope>NUCLEOTIDE SEQUENCE [LARGE SCALE GENOMIC DNA]</scope>
    <source>
        <strain evidence="3">DSM 11204 / 1A</strain>
    </source>
</reference>
<protein>
    <submittedName>
        <fullName evidence="2">Uncharacterized protein</fullName>
    </submittedName>
</protein>
<keyword evidence="1" id="KW-0472">Membrane</keyword>
<dbReference type="STRING" id="694429.Pyrfu_1022"/>
<keyword evidence="1" id="KW-1133">Transmembrane helix</keyword>
<evidence type="ECO:0000313" key="2">
    <source>
        <dbReference type="EMBL" id="AEM38890.1"/>
    </source>
</evidence>
<dbReference type="KEGG" id="pfm:Pyrfu_1022"/>
<feature type="transmembrane region" description="Helical" evidence="1">
    <location>
        <begin position="1078"/>
        <end position="1098"/>
    </location>
</feature>
<sequence>MEGVPLMRRLLLLLFALLVVVTVPLVASAQVSVVTSNNGTNLAPNEITSVTITLDKGAVLAPAGNLTHLYLNLTLPSGAQVQVYAVNISYTSGALINNITFDKAKRSILIYMEYDNTGTTDVPITLNVTFYLAISWYGNYSFIASYYSNATGVLTEVASKQFVLTVAEPLTLCGTEPLLEISTVRHVTRIIADDVSSFKALSMFLNSSVMPGGNRNDAWYNTTALNNVLLVVYGGYALNVLQSLSMLPSFSSSLGINTTEIVIPAVWLDGMTVGGLVLPVQGNFTSIILTDVNASKVYVNATVALVARRCGKSMSISMLNITASRYVFVYEVQVSSMLLNATGQTTFLLANTTITDKLAVTNVTGITYFTTLLYSSNVYADLVEYARYHVSYVGVALSKVVGGPQSNLTIDHAEFSNVTGVTVASKKFDGVVDQYLIGKDHVITVANADTVNFTVQGYMAYVYALNPANLGNLYIPVYLRSSFVNHARLIVTLGLGGNYNYSYNFTQDMFCYKFYYGDAYVIGTSVTLSVGGLSEHDAAICAPMSGYPALSLSSVSQGGDIAVYKLNITLPLMASGDTIVFNVTLPAGVYLAGFLVEEPSSLNVVQQVKYNFGPFSFINVTTVGTPRLTLLDRPLNVTLLIFTDPSITTPVTVDYSLGINMTSTTLSYKKVLDDSLSLPINTAGEAFTLRLVDAHHEYALGLILSGYTPYTVHTVATSRTVYHAYANTELSTLASRIVVVGAPSTGFKWDYLNLTSNVTLIGYYSPKFYLDKLNITTTFNMTGVYIEALYIDIDADAAPGIYITVRNGGFLYGTRMYLNVSLAVFEKAILVNTSDTGYMVVEKSKIVATGSEINASSITLEDSSFTIISSGVFIGNVSTVNSVFKLVAPTRYSANLANFIVVPSVPVLAKTIVLLDRGVEATTQIWSMNVRVKFPTQTTAAVAVSVLAPVGPMKVLQNVARGYRVVADILVAGATPGTIEVDFTLPPAICERPQLLNSILVFYYDEANGEWRPANVTMRIDRTRCVVSVFFTSTTVPSVSNFTGLPISLYAPAPLPVVGLSEFKKLNAILAGTEKGSIPIHLVAVLAAVTLASVIVLMRRYST</sequence>
<accession>G0EER8</accession>
<keyword evidence="3" id="KW-1185">Reference proteome</keyword>